<feature type="region of interest" description="Disordered" evidence="3">
    <location>
        <begin position="872"/>
        <end position="1065"/>
    </location>
</feature>
<feature type="coiled-coil region" evidence="2">
    <location>
        <begin position="291"/>
        <end position="325"/>
    </location>
</feature>
<feature type="compositionally biased region" description="Polar residues" evidence="3">
    <location>
        <begin position="927"/>
        <end position="949"/>
    </location>
</feature>
<feature type="coiled-coil region" evidence="2">
    <location>
        <begin position="724"/>
        <end position="780"/>
    </location>
</feature>
<reference evidence="4" key="2">
    <citation type="journal article" date="2023" name="IMA Fungus">
        <title>Comparative genomic study of the Penicillium genus elucidates a diverse pangenome and 15 lateral gene transfer events.</title>
        <authorList>
            <person name="Petersen C."/>
            <person name="Sorensen T."/>
            <person name="Nielsen M.R."/>
            <person name="Sondergaard T.E."/>
            <person name="Sorensen J.L."/>
            <person name="Fitzpatrick D.A."/>
            <person name="Frisvad J.C."/>
            <person name="Nielsen K.L."/>
        </authorList>
    </citation>
    <scope>NUCLEOTIDE SEQUENCE</scope>
    <source>
        <strain evidence="4">IBT 35673</strain>
    </source>
</reference>
<proteinExistence type="predicted"/>
<feature type="compositionally biased region" description="Low complexity" evidence="3">
    <location>
        <begin position="41"/>
        <end position="63"/>
    </location>
</feature>
<keyword evidence="2" id="KW-0175">Coiled coil</keyword>
<feature type="region of interest" description="Disordered" evidence="3">
    <location>
        <begin position="608"/>
        <end position="631"/>
    </location>
</feature>
<accession>A0A9W9QFK9</accession>
<feature type="compositionally biased region" description="Low complexity" evidence="3">
    <location>
        <begin position="975"/>
        <end position="1008"/>
    </location>
</feature>
<dbReference type="Gene3D" id="1.20.120.20">
    <property type="entry name" value="Apolipoprotein"/>
    <property type="match status" value="1"/>
</dbReference>
<comment type="caution">
    <text evidence="4">The sequence shown here is derived from an EMBL/GenBank/DDBJ whole genome shotgun (WGS) entry which is preliminary data.</text>
</comment>
<evidence type="ECO:0000256" key="3">
    <source>
        <dbReference type="SAM" id="MobiDB-lite"/>
    </source>
</evidence>
<dbReference type="PANTHER" id="PTHR23157:SF25">
    <property type="entry name" value="GRIP AND COILED-COIL DOMAIN-CONTAINING PROTEIN 1"/>
    <property type="match status" value="1"/>
</dbReference>
<dbReference type="AlphaFoldDB" id="A0A9W9QFK9"/>
<name>A0A9W9QFK9_PENBR</name>
<feature type="coiled-coil region" evidence="2">
    <location>
        <begin position="178"/>
        <end position="230"/>
    </location>
</feature>
<comment type="subcellular location">
    <subcellularLocation>
        <location evidence="1">Endomembrane system</location>
        <topology evidence="1">Peripheral membrane protein</topology>
    </subcellularLocation>
</comment>
<dbReference type="SUPFAM" id="SSF58113">
    <property type="entry name" value="Apolipoprotein A-I"/>
    <property type="match status" value="1"/>
</dbReference>
<evidence type="ECO:0000256" key="1">
    <source>
        <dbReference type="ARBA" id="ARBA00004184"/>
    </source>
</evidence>
<feature type="compositionally biased region" description="Basic and acidic residues" evidence="3">
    <location>
        <begin position="1022"/>
        <end position="1042"/>
    </location>
</feature>
<evidence type="ECO:0000313" key="5">
    <source>
        <dbReference type="Proteomes" id="UP001147695"/>
    </source>
</evidence>
<feature type="region of interest" description="Disordered" evidence="3">
    <location>
        <begin position="1"/>
        <end position="88"/>
    </location>
</feature>
<dbReference type="InterPro" id="IPR051952">
    <property type="entry name" value="Golgi-autophagy_related"/>
</dbReference>
<dbReference type="Proteomes" id="UP001147695">
    <property type="component" value="Unassembled WGS sequence"/>
</dbReference>
<dbReference type="PANTHER" id="PTHR23157">
    <property type="entry name" value="GRIP AND COILED-COIL DOMAIN-CONTAINING PROTEIN 1"/>
    <property type="match status" value="1"/>
</dbReference>
<protein>
    <submittedName>
        <fullName evidence="4">Uncharacterized protein</fullName>
    </submittedName>
</protein>
<sequence>MANTMAVGSPKRLGGPAPPRLAGLATLTAPERDPRRPPRTAPTSPVTASALSAPSPVVSAPAPKGGTISRPSEAPTTPNRGDAPSISELVKSAVRLSKSEDERVRLEKEIATLTKGLQRATQFQQFSSTVTTYQHQLESAKDELARHMKVIAHQGAIFDQSEAHYNGALSKSQPHPDVEQLRKRVDELESQQAKMKSSAGVPSGATAEEVQESRAAISRMESDLQLLQQKSDITPEVMDLMRKIAASVDSCATEERTMGSQLPELERQLHAAVNSNQEQYTLCQKGIEIAEDSIKVAREEHERRINELKNSLATFENESRDAVSDASRKVSSLSTNSQALVNNANDIASVSYEAQKHQNSQQIAAQEQHLESLVLKLREQNGRTVMTTPQVASDPELAGKYDKLTEMSLKHEKMLGDIVQIHSDFQKNYLHTLEEVVSKVDTQKSEHNNLNGKFGSMHRMLHGLRDNMNENMATKNEYEGMRDQIHNQLHTSVIQEIERKIEPLSLLPAKVQKCENTMEHLGGASKRLDGLVNTNIIALRSLESRYTNLTTGYLVNQMAQEMQKMYPSVGQLNERLSSRETELGNVKEKTVQFEGRLKAMQKILDAVKADSEKRGSQEKTQPETQNPQEKRLSADQLNALIASEIGPLKSNVAQYSDQLQAMLENEIGPLKSNVAQHSDQLRAMLEHEIEPLKSNVGQHGDQLRAMLQESSDVTNMVATQNSCIEQLSESLDELKGKHEDLKNQDVDSLGPTFEDAMKEIAAVDSRADKIQTEMDELNRSDTARVLWNGKCERRLQVLEGFTASAESTDTKVREDLPKMQKQLEDLGVDMGSMFAKLTSFDEQLQRLQQTDLMNGFNRRLRSVEDKVADLESDDPIDQRVGSRSKQPLTSGLKVRGAAVAPTSAPSPPHLGSHTISPKKPKAPPISQDKTSSAPSGSSAKQPTQRNSLASRIPVGNIPSPRPVQDLKKRRRESTGPESGTSTPSSPVVIGSSPDPSSSARSVADSSSSARKDDNTEEEDKESQEKERSRAKAEKRQRKEERRQAKKASRSSLGATGSAIKKRKVG</sequence>
<dbReference type="EMBL" id="JAPZBQ010000004">
    <property type="protein sequence ID" value="KAJ5335043.1"/>
    <property type="molecule type" value="Genomic_DNA"/>
</dbReference>
<evidence type="ECO:0000313" key="4">
    <source>
        <dbReference type="EMBL" id="KAJ5335043.1"/>
    </source>
</evidence>
<dbReference type="GO" id="GO:0005794">
    <property type="term" value="C:Golgi apparatus"/>
    <property type="evidence" value="ECO:0007669"/>
    <property type="project" value="TreeGrafter"/>
</dbReference>
<feature type="compositionally biased region" description="Basic and acidic residues" evidence="3">
    <location>
        <begin position="608"/>
        <end position="621"/>
    </location>
</feature>
<gene>
    <name evidence="4" type="ORF">N7452_007446</name>
</gene>
<reference evidence="4" key="1">
    <citation type="submission" date="2022-12" db="EMBL/GenBank/DDBJ databases">
        <authorList>
            <person name="Petersen C."/>
        </authorList>
    </citation>
    <scope>NUCLEOTIDE SEQUENCE</scope>
    <source>
        <strain evidence="4">IBT 35673</strain>
    </source>
</reference>
<evidence type="ECO:0000256" key="2">
    <source>
        <dbReference type="SAM" id="Coils"/>
    </source>
</evidence>
<organism evidence="4 5">
    <name type="scientific">Penicillium brevicompactum</name>
    <dbReference type="NCBI Taxonomy" id="5074"/>
    <lineage>
        <taxon>Eukaryota</taxon>
        <taxon>Fungi</taxon>
        <taxon>Dikarya</taxon>
        <taxon>Ascomycota</taxon>
        <taxon>Pezizomycotina</taxon>
        <taxon>Eurotiomycetes</taxon>
        <taxon>Eurotiomycetidae</taxon>
        <taxon>Eurotiales</taxon>
        <taxon>Aspergillaceae</taxon>
        <taxon>Penicillium</taxon>
    </lineage>
</organism>